<dbReference type="OrthoDB" id="3653265at2"/>
<sequence length="646" mass="71019">MTAGEFCLAIVGGGPRSTYALERLSATIDRLGGRRLAVHVYDDGGDFGAGQVHSASQPFTSYLNRAAHQVGFAADPSVTDAEPIRDDRPTLYDWCRERFATTGDTTFDLEPADAPKRHQHGQALREMFDAYAGELRGKGVSVVLHAEEVTDLVPADGRWEVVSASGSHHTADQVLLITGHSSNDYSDEDGPGEYLAFARRTGAVYMPSAYPLQEALSLEDPRPGSTVGCAGLGLTAIDQILYLTEGRGGQFLLDDDRLRYQASGSEPAMILAFSPSGVFPYTRPINRKDRPHQGRFLTKTAIDKIRKSSGTDAGDDRPRLDFDAHVMPLILLEMAYLHYRTLFGPVAGDLIVESVHEDYERFLTLPIEPGEVERLLPGVEAVVATLPKQLVPEPMLKRFDWRTILAPIDTSAGMTRSEFRLTYLDFLRRDLDWAVQGNVANSFKASVDGVWRDLRGVLSHAVDGGGLTADSHRRFLEYHRRCQNKVSGGAAPEVMAKILALAEHGVLDLSAGPRAKIAFSDRSFVLHGPVTGLNAELDVLLDARVHAFDPARDIRPLYRNLIGRDVVRLWRNTTPGQADFVPGFLDLDERSRPVGHGSITVLGPAAAARGTYQFSALRPDNNDVVMREIVAWLHGFWAALDHRRLP</sequence>
<protein>
    <submittedName>
        <fullName evidence="2">FAD-NAD(P)-binding</fullName>
    </submittedName>
</protein>
<reference evidence="2 3" key="1">
    <citation type="submission" date="2016-10" db="EMBL/GenBank/DDBJ databases">
        <authorList>
            <person name="de Groot N.N."/>
        </authorList>
    </citation>
    <scope>NUCLEOTIDE SEQUENCE [LARGE SCALE GENOMIC DNA]</scope>
    <source>
        <strain evidence="2 3">CPCC 202699</strain>
    </source>
</reference>
<dbReference type="EMBL" id="FNON01000001">
    <property type="protein sequence ID" value="SDW48038.1"/>
    <property type="molecule type" value="Genomic_DNA"/>
</dbReference>
<dbReference type="InterPro" id="IPR052189">
    <property type="entry name" value="L-asp_N-monooxygenase_NS-form"/>
</dbReference>
<dbReference type="PANTHER" id="PTHR40254:SF1">
    <property type="entry name" value="BLR0577 PROTEIN"/>
    <property type="match status" value="1"/>
</dbReference>
<dbReference type="InterPro" id="IPR036188">
    <property type="entry name" value="FAD/NAD-bd_sf"/>
</dbReference>
<dbReference type="RefSeq" id="WP_091286466.1">
    <property type="nucleotide sequence ID" value="NZ_FNON01000001.1"/>
</dbReference>
<dbReference type="InterPro" id="IPR038732">
    <property type="entry name" value="HpyO/CreE_NAD-binding"/>
</dbReference>
<keyword evidence="3" id="KW-1185">Reference proteome</keyword>
<evidence type="ECO:0000313" key="2">
    <source>
        <dbReference type="EMBL" id="SDW48038.1"/>
    </source>
</evidence>
<proteinExistence type="predicted"/>
<dbReference type="SUPFAM" id="SSF51905">
    <property type="entry name" value="FAD/NAD(P)-binding domain"/>
    <property type="match status" value="1"/>
</dbReference>
<accession>A0A1H2TWF4</accession>
<gene>
    <name evidence="2" type="ORF">SAMN05421504_101703</name>
</gene>
<evidence type="ECO:0000259" key="1">
    <source>
        <dbReference type="Pfam" id="PF13454"/>
    </source>
</evidence>
<dbReference type="AlphaFoldDB" id="A0A1H2TWF4"/>
<dbReference type="STRING" id="589385.SAMN05421504_101703"/>
<name>A0A1H2TWF4_9PSEU</name>
<dbReference type="Pfam" id="PF13454">
    <property type="entry name" value="NAD_binding_9"/>
    <property type="match status" value="1"/>
</dbReference>
<dbReference type="PANTHER" id="PTHR40254">
    <property type="entry name" value="BLR0577 PROTEIN"/>
    <property type="match status" value="1"/>
</dbReference>
<feature type="domain" description="FAD-dependent urate hydroxylase HpyO/Asp monooxygenase CreE-like FAD/NAD(P)-binding" evidence="1">
    <location>
        <begin position="9"/>
        <end position="180"/>
    </location>
</feature>
<dbReference type="Proteomes" id="UP000199515">
    <property type="component" value="Unassembled WGS sequence"/>
</dbReference>
<evidence type="ECO:0000313" key="3">
    <source>
        <dbReference type="Proteomes" id="UP000199515"/>
    </source>
</evidence>
<organism evidence="2 3">
    <name type="scientific">Amycolatopsis xylanica</name>
    <dbReference type="NCBI Taxonomy" id="589385"/>
    <lineage>
        <taxon>Bacteria</taxon>
        <taxon>Bacillati</taxon>
        <taxon>Actinomycetota</taxon>
        <taxon>Actinomycetes</taxon>
        <taxon>Pseudonocardiales</taxon>
        <taxon>Pseudonocardiaceae</taxon>
        <taxon>Amycolatopsis</taxon>
    </lineage>
</organism>